<dbReference type="InterPro" id="IPR011545">
    <property type="entry name" value="DEAD/DEAH_box_helicase_dom"/>
</dbReference>
<dbReference type="SUPFAM" id="SSF54768">
    <property type="entry name" value="dsRNA-binding domain-like"/>
    <property type="match status" value="2"/>
</dbReference>
<dbReference type="PANTHER" id="PTHR18934">
    <property type="entry name" value="ATP-DEPENDENT RNA HELICASE"/>
    <property type="match status" value="1"/>
</dbReference>
<keyword evidence="4" id="KW-0547">Nucleotide-binding</keyword>
<evidence type="ECO:0000313" key="14">
    <source>
        <dbReference type="EMBL" id="KAL3312078.1"/>
    </source>
</evidence>
<evidence type="ECO:0000256" key="4">
    <source>
        <dbReference type="ARBA" id="ARBA00022741"/>
    </source>
</evidence>
<dbReference type="FunFam" id="3.40.50.300:FF:000284">
    <property type="entry name" value="probable ATP-dependent RNA helicase YTHDC2"/>
    <property type="match status" value="1"/>
</dbReference>
<dbReference type="SMART" id="SM00358">
    <property type="entry name" value="DSRM"/>
    <property type="match status" value="2"/>
</dbReference>
<dbReference type="InterPro" id="IPR002464">
    <property type="entry name" value="DNA/RNA_helicase_DEAH_CS"/>
</dbReference>
<evidence type="ECO:0000259" key="11">
    <source>
        <dbReference type="PROSITE" id="PS50137"/>
    </source>
</evidence>
<dbReference type="GO" id="GO:0003723">
    <property type="term" value="F:RNA binding"/>
    <property type="evidence" value="ECO:0007669"/>
    <property type="project" value="UniProtKB-UniRule"/>
</dbReference>
<evidence type="ECO:0000256" key="7">
    <source>
        <dbReference type="ARBA" id="ARBA00022840"/>
    </source>
</evidence>
<dbReference type="SUPFAM" id="SSF52540">
    <property type="entry name" value="P-loop containing nucleoside triphosphate hydrolases"/>
    <property type="match status" value="1"/>
</dbReference>
<dbReference type="InterPro" id="IPR014001">
    <property type="entry name" value="Helicase_ATP-bd"/>
</dbReference>
<dbReference type="Pfam" id="PF00271">
    <property type="entry name" value="Helicase_C"/>
    <property type="match status" value="1"/>
</dbReference>
<evidence type="ECO:0000256" key="3">
    <source>
        <dbReference type="ARBA" id="ARBA00012552"/>
    </source>
</evidence>
<feature type="region of interest" description="Disordered" evidence="10">
    <location>
        <begin position="104"/>
        <end position="128"/>
    </location>
</feature>
<keyword evidence="15" id="KW-1185">Reference proteome</keyword>
<feature type="compositionally biased region" description="Polar residues" evidence="10">
    <location>
        <begin position="104"/>
        <end position="122"/>
    </location>
</feature>
<sequence length="891" mass="100396">MSDTDGVKSFVYSFVNRTYKVVPNYSIVSKPAGGGRLRWLCELRVPGINYVAIGNSTIKKDAQTNAARDFVGYLIRQKIINENEASFMKSGPELEINKPENQELTTGAGSSVLTGGFQQPSSHGAPLVPPISLARQQEAAKPQLPMGTEKVIEAEECDFTSDIHGGWTMENCKARLNEYLQSTRQPPINIKYTPVGPPHRLSRVQKKLFAREEGSNKQTASRAVCLSLVRQLFHAGEIEAFTGQRKKKRSNEVPSRSLQVKVEFLQQMEEVLKSHNLHAPPRPPLLEDTDPDSAVGFDLIRHERLAKFVGSTGQCPAQTIPWAPPMANWNPWTSCNIDEGPESRMTLDQISFKLSSYQREKLDTVAVQEMYKERRKLPVANYEKELLQTIGNNQITLIRGETGCGKTTQIPQYILDSYLNSGRGAECCVLVTQPRRLCAISLAERVASERDEEVGKSVGYCVRFETIFPRCYGSILFCTVGTIIRKAESGLRGISHIIIDEIHERDVNTDFMLVVIRDMVLANPDLRVVLMSATIDVSLFKNYFGSCAMLDLEGRMHPVSNFYLEDCRKLDEEPVEVEEGFQNCNLLVSQEYPPHVIKTMSQMPEKDVPMDLIARLLEYILQMNVDGAILIFLPGWNIISMLRRFLRQHPRFSNQQQFLILPLHSQVPRDEQRAVFRPAPYGVRKIVLSTNIAESSITINDVVFVIDSCLARQKVFTARNNMTSYSTCWASKTNLEQRRGRAGRVRPGYAYHLCSRARYERLDQHTTPEMLRTPLHELALLVKLLRLGSVQDFFMKALQPPPLDAVVEAQFTLRDMMAFDHFDELTPLGYVSHSIAHNDDVWFIQLYPGAATHGTQTGTNGHLCMHVRDGWSGGHLGCLSLAQSGRVLHLS</sequence>
<dbReference type="AlphaFoldDB" id="A0ABD2PYB2"/>
<dbReference type="Gene3D" id="3.30.160.20">
    <property type="match status" value="2"/>
</dbReference>
<dbReference type="Proteomes" id="UP001626550">
    <property type="component" value="Unassembled WGS sequence"/>
</dbReference>
<dbReference type="CDD" id="cd18791">
    <property type="entry name" value="SF2_C_RHA"/>
    <property type="match status" value="1"/>
</dbReference>
<dbReference type="InterPro" id="IPR001650">
    <property type="entry name" value="Helicase_C-like"/>
</dbReference>
<keyword evidence="6 14" id="KW-0347">Helicase</keyword>
<dbReference type="SMART" id="SM00490">
    <property type="entry name" value="HELICc"/>
    <property type="match status" value="1"/>
</dbReference>
<dbReference type="FunFam" id="3.30.160.20:FF:000028">
    <property type="entry name" value="ATP-dependent RNA helicase A"/>
    <property type="match status" value="1"/>
</dbReference>
<feature type="domain" description="DRBM" evidence="11">
    <location>
        <begin position="6"/>
        <end position="76"/>
    </location>
</feature>
<keyword evidence="9" id="KW-0694">RNA-binding</keyword>
<comment type="subcellular location">
    <subcellularLocation>
        <location evidence="1">Nucleus</location>
    </subcellularLocation>
</comment>
<dbReference type="GO" id="GO:0003724">
    <property type="term" value="F:RNA helicase activity"/>
    <property type="evidence" value="ECO:0007669"/>
    <property type="project" value="UniProtKB-EC"/>
</dbReference>
<dbReference type="InterPro" id="IPR027417">
    <property type="entry name" value="P-loop_NTPase"/>
</dbReference>
<comment type="caution">
    <text evidence="14">The sequence shown here is derived from an EMBL/GenBank/DDBJ whole genome shotgun (WGS) entry which is preliminary data.</text>
</comment>
<dbReference type="Pfam" id="PF00270">
    <property type="entry name" value="DEAD"/>
    <property type="match status" value="1"/>
</dbReference>
<dbReference type="GO" id="GO:0016787">
    <property type="term" value="F:hydrolase activity"/>
    <property type="evidence" value="ECO:0007669"/>
    <property type="project" value="UniProtKB-KW"/>
</dbReference>
<dbReference type="CDD" id="cd19855">
    <property type="entry name" value="DSRM_DHX9_rpt2"/>
    <property type="match status" value="1"/>
</dbReference>
<dbReference type="PROSITE" id="PS51194">
    <property type="entry name" value="HELICASE_CTER"/>
    <property type="match status" value="1"/>
</dbReference>
<organism evidence="14 15">
    <name type="scientific">Cichlidogyrus casuarinus</name>
    <dbReference type="NCBI Taxonomy" id="1844966"/>
    <lineage>
        <taxon>Eukaryota</taxon>
        <taxon>Metazoa</taxon>
        <taxon>Spiralia</taxon>
        <taxon>Lophotrochozoa</taxon>
        <taxon>Platyhelminthes</taxon>
        <taxon>Monogenea</taxon>
        <taxon>Monopisthocotylea</taxon>
        <taxon>Dactylogyridea</taxon>
        <taxon>Ancyrocephalidae</taxon>
        <taxon>Cichlidogyrus</taxon>
    </lineage>
</organism>
<dbReference type="PROSITE" id="PS00690">
    <property type="entry name" value="DEAH_ATP_HELICASE"/>
    <property type="match status" value="1"/>
</dbReference>
<feature type="domain" description="Helicase C-terminal" evidence="13">
    <location>
        <begin position="615"/>
        <end position="786"/>
    </location>
</feature>
<evidence type="ECO:0000256" key="5">
    <source>
        <dbReference type="ARBA" id="ARBA00022801"/>
    </source>
</evidence>
<evidence type="ECO:0000313" key="15">
    <source>
        <dbReference type="Proteomes" id="UP001626550"/>
    </source>
</evidence>
<dbReference type="EMBL" id="JBJKFK010001871">
    <property type="protein sequence ID" value="KAL3312078.1"/>
    <property type="molecule type" value="Genomic_DNA"/>
</dbReference>
<evidence type="ECO:0000256" key="1">
    <source>
        <dbReference type="ARBA" id="ARBA00004123"/>
    </source>
</evidence>
<keyword evidence="8" id="KW-0539">Nucleus</keyword>
<evidence type="ECO:0000259" key="12">
    <source>
        <dbReference type="PROSITE" id="PS51192"/>
    </source>
</evidence>
<gene>
    <name evidence="14" type="primary">DHX9_1</name>
    <name evidence="14" type="ORF">Ciccas_009332</name>
</gene>
<dbReference type="GO" id="GO:0005634">
    <property type="term" value="C:nucleus"/>
    <property type="evidence" value="ECO:0007669"/>
    <property type="project" value="UniProtKB-SubCell"/>
</dbReference>
<dbReference type="PROSITE" id="PS50137">
    <property type="entry name" value="DS_RBD"/>
    <property type="match status" value="1"/>
</dbReference>
<feature type="domain" description="Helicase ATP-binding" evidence="12">
    <location>
        <begin position="387"/>
        <end position="553"/>
    </location>
</feature>
<dbReference type="SMART" id="SM00487">
    <property type="entry name" value="DEXDc"/>
    <property type="match status" value="1"/>
</dbReference>
<evidence type="ECO:0000256" key="6">
    <source>
        <dbReference type="ARBA" id="ARBA00022806"/>
    </source>
</evidence>
<dbReference type="InterPro" id="IPR044445">
    <property type="entry name" value="DHX9_DSRM_1"/>
</dbReference>
<proteinExistence type="inferred from homology"/>
<protein>
    <recommendedName>
        <fullName evidence="3">RNA helicase</fullName>
        <ecNumber evidence="3">3.6.4.13</ecNumber>
    </recommendedName>
</protein>
<dbReference type="Gene3D" id="3.40.50.300">
    <property type="entry name" value="P-loop containing nucleotide triphosphate hydrolases"/>
    <property type="match status" value="2"/>
</dbReference>
<keyword evidence="5" id="KW-0378">Hydrolase</keyword>
<evidence type="ECO:0000256" key="8">
    <source>
        <dbReference type="ARBA" id="ARBA00023242"/>
    </source>
</evidence>
<name>A0ABD2PYB2_9PLAT</name>
<dbReference type="InterPro" id="IPR044446">
    <property type="entry name" value="DHX9_DSRM_2"/>
</dbReference>
<evidence type="ECO:0000256" key="10">
    <source>
        <dbReference type="SAM" id="MobiDB-lite"/>
    </source>
</evidence>
<evidence type="ECO:0000259" key="13">
    <source>
        <dbReference type="PROSITE" id="PS51194"/>
    </source>
</evidence>
<dbReference type="GO" id="GO:0005524">
    <property type="term" value="F:ATP binding"/>
    <property type="evidence" value="ECO:0007669"/>
    <property type="project" value="UniProtKB-KW"/>
</dbReference>
<evidence type="ECO:0000256" key="2">
    <source>
        <dbReference type="ARBA" id="ARBA00008792"/>
    </source>
</evidence>
<dbReference type="CDD" id="cd19854">
    <property type="entry name" value="DSRM_DHX9_rpt1"/>
    <property type="match status" value="1"/>
</dbReference>
<reference evidence="14 15" key="1">
    <citation type="submission" date="2024-11" db="EMBL/GenBank/DDBJ databases">
        <title>Adaptive evolution of stress response genes in parasites aligns with host niche diversity.</title>
        <authorList>
            <person name="Hahn C."/>
            <person name="Resl P."/>
        </authorList>
    </citation>
    <scope>NUCLEOTIDE SEQUENCE [LARGE SCALE GENOMIC DNA]</scope>
    <source>
        <strain evidence="14">EGGRZ-B1_66</strain>
        <tissue evidence="14">Body</tissue>
    </source>
</reference>
<accession>A0ABD2PYB2</accession>
<dbReference type="InterPro" id="IPR014720">
    <property type="entry name" value="dsRBD_dom"/>
</dbReference>
<comment type="similarity">
    <text evidence="2">Belongs to the DEAD box helicase family. DEAH subfamily.</text>
</comment>
<keyword evidence="7" id="KW-0067">ATP-binding</keyword>
<dbReference type="PANTHER" id="PTHR18934:SF119">
    <property type="entry name" value="ATP-DEPENDENT RNA HELICASE A"/>
    <property type="match status" value="1"/>
</dbReference>
<dbReference type="EC" id="3.6.4.13" evidence="3"/>
<evidence type="ECO:0000256" key="9">
    <source>
        <dbReference type="PROSITE-ProRule" id="PRU00266"/>
    </source>
</evidence>
<dbReference type="PROSITE" id="PS51192">
    <property type="entry name" value="HELICASE_ATP_BIND_1"/>
    <property type="match status" value="1"/>
</dbReference>